<dbReference type="SUPFAM" id="SSF52129">
    <property type="entry name" value="Caspase-like"/>
    <property type="match status" value="1"/>
</dbReference>
<organism evidence="3">
    <name type="scientific">Amphimedon queenslandica</name>
    <name type="common">Sponge</name>
    <dbReference type="NCBI Taxonomy" id="400682"/>
    <lineage>
        <taxon>Eukaryota</taxon>
        <taxon>Metazoa</taxon>
        <taxon>Porifera</taxon>
        <taxon>Demospongiae</taxon>
        <taxon>Heteroscleromorpha</taxon>
        <taxon>Haplosclerida</taxon>
        <taxon>Niphatidae</taxon>
        <taxon>Amphimedon</taxon>
    </lineage>
</organism>
<evidence type="ECO:0000313" key="4">
    <source>
        <dbReference type="Proteomes" id="UP000007879"/>
    </source>
</evidence>
<feature type="domain" description="Caspase family p20" evidence="2">
    <location>
        <begin position="63"/>
        <end position="141"/>
    </location>
</feature>
<comment type="similarity">
    <text evidence="1">Belongs to the apolipoprotein L family.</text>
</comment>
<dbReference type="PANTHER" id="PTHR14096:SF28">
    <property type="entry name" value="APOLIPOPROTEIN L, 1-RELATED"/>
    <property type="match status" value="1"/>
</dbReference>
<dbReference type="EnsemblMetazoa" id="XM_003386275.2">
    <property type="protein sequence ID" value="XP_003386323.1"/>
    <property type="gene ID" value="LOC100634437"/>
</dbReference>
<gene>
    <name evidence="3" type="primary">100634437</name>
</gene>
<dbReference type="InterPro" id="IPR029030">
    <property type="entry name" value="Caspase-like_dom_sf"/>
</dbReference>
<name>A0A1X7UZF2_AMPQE</name>
<evidence type="ECO:0000256" key="1">
    <source>
        <dbReference type="ARBA" id="ARBA00010090"/>
    </source>
</evidence>
<dbReference type="KEGG" id="aqu:100634437"/>
<dbReference type="GO" id="GO:0042157">
    <property type="term" value="P:lipoprotein metabolic process"/>
    <property type="evidence" value="ECO:0007669"/>
    <property type="project" value="InterPro"/>
</dbReference>
<proteinExistence type="inferred from homology"/>
<dbReference type="EnsemblMetazoa" id="Aqu2.1.32909_001">
    <property type="protein sequence ID" value="Aqu2.1.32909_001"/>
    <property type="gene ID" value="Aqu2.1.32909"/>
</dbReference>
<dbReference type="PROSITE" id="PS50208">
    <property type="entry name" value="CASPASE_P20"/>
    <property type="match status" value="1"/>
</dbReference>
<dbReference type="AlphaFoldDB" id="A0A1X7UZF2"/>
<evidence type="ECO:0000259" key="2">
    <source>
        <dbReference type="PROSITE" id="PS50208"/>
    </source>
</evidence>
<protein>
    <recommendedName>
        <fullName evidence="2">Caspase family p20 domain-containing protein</fullName>
    </recommendedName>
</protein>
<dbReference type="GO" id="GO:0005576">
    <property type="term" value="C:extracellular region"/>
    <property type="evidence" value="ECO:0007669"/>
    <property type="project" value="InterPro"/>
</dbReference>
<evidence type="ECO:0000313" key="3">
    <source>
        <dbReference type="EnsemblMetazoa" id="Aqu2.1.32909_001"/>
    </source>
</evidence>
<dbReference type="GO" id="GO:0004197">
    <property type="term" value="F:cysteine-type endopeptidase activity"/>
    <property type="evidence" value="ECO:0007669"/>
    <property type="project" value="InterPro"/>
</dbReference>
<reference evidence="3" key="2">
    <citation type="submission" date="2017-05" db="UniProtKB">
        <authorList>
            <consortium name="EnsemblMetazoa"/>
        </authorList>
    </citation>
    <scope>IDENTIFICATION</scope>
</reference>
<dbReference type="Proteomes" id="UP000007879">
    <property type="component" value="Unassembled WGS sequence"/>
</dbReference>
<dbReference type="InterPro" id="IPR001309">
    <property type="entry name" value="Pept_C14_p20"/>
</dbReference>
<dbReference type="InterPro" id="IPR008405">
    <property type="entry name" value="ApoL"/>
</dbReference>
<dbReference type="Gene3D" id="3.40.50.1460">
    <property type="match status" value="1"/>
</dbReference>
<dbReference type="GO" id="GO:0008289">
    <property type="term" value="F:lipid binding"/>
    <property type="evidence" value="ECO:0007669"/>
    <property type="project" value="InterPro"/>
</dbReference>
<keyword evidence="4" id="KW-1185">Reference proteome</keyword>
<reference evidence="4" key="1">
    <citation type="journal article" date="2010" name="Nature">
        <title>The Amphimedon queenslandica genome and the evolution of animal complexity.</title>
        <authorList>
            <person name="Srivastava M."/>
            <person name="Simakov O."/>
            <person name="Chapman J."/>
            <person name="Fahey B."/>
            <person name="Gauthier M.E."/>
            <person name="Mitros T."/>
            <person name="Richards G.S."/>
            <person name="Conaco C."/>
            <person name="Dacre M."/>
            <person name="Hellsten U."/>
            <person name="Larroux C."/>
            <person name="Putnam N.H."/>
            <person name="Stanke M."/>
            <person name="Adamska M."/>
            <person name="Darling A."/>
            <person name="Degnan S.M."/>
            <person name="Oakley T.H."/>
            <person name="Plachetzki D.C."/>
            <person name="Zhai Y."/>
            <person name="Adamski M."/>
            <person name="Calcino A."/>
            <person name="Cummins S.F."/>
            <person name="Goodstein D.M."/>
            <person name="Harris C."/>
            <person name="Jackson D.J."/>
            <person name="Leys S.P."/>
            <person name="Shu S."/>
            <person name="Woodcroft B.J."/>
            <person name="Vervoort M."/>
            <person name="Kosik K.S."/>
            <person name="Manning G."/>
            <person name="Degnan B.M."/>
            <person name="Rokhsar D.S."/>
        </authorList>
    </citation>
    <scope>NUCLEOTIDE SEQUENCE [LARGE SCALE GENOMIC DNA]</scope>
</reference>
<dbReference type="PANTHER" id="PTHR14096">
    <property type="entry name" value="APOLIPOPROTEIN L"/>
    <property type="match status" value="1"/>
</dbReference>
<dbReference type="Pfam" id="PF05461">
    <property type="entry name" value="ApoL"/>
    <property type="match status" value="1"/>
</dbReference>
<sequence>MASSEEVKETKENSLSFSKPEGYCLVVDNSQCSSKQHSRCLPIKRLCHILKEQFHILSLHLTSLSLSSIQLLLNTIGATDQSDSSVLIVIMITPNKEGVIEGADGKSITTKQVMASLSDREAPGLVNIPKIYLFQTLSQDQTDDKVKLTCSHPVGSSQPHLSHLPLLLDTMRSYSDSSLNGSIFINNHQISFSNEGLNQAFIVPEQFSEQSVPQCLLSELQSLLMVFLPIREKVLTKFAESESLIIKTCHDIYTNKLLGGTGGLAGTIFTVTGLALIPVTLGVSLILTGVGAGLGAVGGVTAVVSTINDAINKGELVELKYLMELDYQISVCINNVWERLGSCNNEGLSGEFYNKLDLSSSEGTNGALVSSMDLVELMGKAYKQLNNKELSAIVWLKRYIEERQKGFEQIKDIYKSIKL</sequence>
<dbReference type="GO" id="GO:0006869">
    <property type="term" value="P:lipid transport"/>
    <property type="evidence" value="ECO:0007669"/>
    <property type="project" value="InterPro"/>
</dbReference>
<accession>A0A1X7UZF2</accession>
<dbReference type="GO" id="GO:0016020">
    <property type="term" value="C:membrane"/>
    <property type="evidence" value="ECO:0007669"/>
    <property type="project" value="TreeGrafter"/>
</dbReference>
<dbReference type="InParanoid" id="A0A1X7UZF2"/>
<dbReference type="GO" id="GO:0006508">
    <property type="term" value="P:proteolysis"/>
    <property type="evidence" value="ECO:0007669"/>
    <property type="project" value="InterPro"/>
</dbReference>